<dbReference type="EMBL" id="CP045997">
    <property type="protein sequence ID" value="QHW00878.1"/>
    <property type="molecule type" value="Genomic_DNA"/>
</dbReference>
<dbReference type="SUPFAM" id="SSF88659">
    <property type="entry name" value="Sigma3 and sigma4 domains of RNA polymerase sigma factors"/>
    <property type="match status" value="1"/>
</dbReference>
<keyword evidence="4" id="KW-0238">DNA-binding</keyword>
<evidence type="ECO:0000313" key="7">
    <source>
        <dbReference type="Proteomes" id="UP000464577"/>
    </source>
</evidence>
<reference evidence="6 7" key="1">
    <citation type="submission" date="2019-11" db="EMBL/GenBank/DDBJ databases">
        <title>Spirosoma endbachense sp. nov., isolated from a natural salt meadow.</title>
        <authorList>
            <person name="Rojas J."/>
            <person name="Ambika Manirajan B."/>
            <person name="Ratering S."/>
            <person name="Suarez C."/>
            <person name="Geissler-Plaum R."/>
            <person name="Schnell S."/>
        </authorList>
    </citation>
    <scope>NUCLEOTIDE SEQUENCE [LARGE SCALE GENOMIC DNA]</scope>
    <source>
        <strain evidence="6 7">I-24</strain>
    </source>
</reference>
<keyword evidence="7" id="KW-1185">Reference proteome</keyword>
<protein>
    <submittedName>
        <fullName evidence="6">Sigma-70 family RNA polymerase sigma factor</fullName>
    </submittedName>
</protein>
<comment type="similarity">
    <text evidence="1">Belongs to the sigma-70 factor family. ECF subfamily.</text>
</comment>
<keyword evidence="5" id="KW-0804">Transcription</keyword>
<dbReference type="GO" id="GO:0003677">
    <property type="term" value="F:DNA binding"/>
    <property type="evidence" value="ECO:0007669"/>
    <property type="project" value="UniProtKB-KW"/>
</dbReference>
<dbReference type="GO" id="GO:0016987">
    <property type="term" value="F:sigma factor activity"/>
    <property type="evidence" value="ECO:0007669"/>
    <property type="project" value="UniProtKB-KW"/>
</dbReference>
<proteinExistence type="inferred from homology"/>
<dbReference type="Gene3D" id="1.10.1740.10">
    <property type="match status" value="1"/>
</dbReference>
<dbReference type="Gene3D" id="1.10.10.10">
    <property type="entry name" value="Winged helix-like DNA-binding domain superfamily/Winged helix DNA-binding domain"/>
    <property type="match status" value="1"/>
</dbReference>
<evidence type="ECO:0000256" key="3">
    <source>
        <dbReference type="ARBA" id="ARBA00023082"/>
    </source>
</evidence>
<dbReference type="GO" id="GO:0006352">
    <property type="term" value="P:DNA-templated transcription initiation"/>
    <property type="evidence" value="ECO:0007669"/>
    <property type="project" value="InterPro"/>
</dbReference>
<gene>
    <name evidence="6" type="ORF">GJR95_40200</name>
</gene>
<dbReference type="NCBIfam" id="TIGR02937">
    <property type="entry name" value="sigma70-ECF"/>
    <property type="match status" value="1"/>
</dbReference>
<sequence>MYIEGKSVYSANMLLPHNPCTAFSTDELLYAGLKNNDDRAYACLYAQTFRSFAHYVQTNRGSMEQAQDAFQQGIAEFYVAVKSGRYQLSPTARLKNVLFEFCKRKWINEVQSAHHRRTQVVEVFVDQKEDDVSDELITFSENVGKVNQLLKRMGENCQRVIDLFYLQGKPLAEIAQIMNYTPQTARTKRYECTEQLKRMFWGKG</sequence>
<evidence type="ECO:0000256" key="5">
    <source>
        <dbReference type="ARBA" id="ARBA00023163"/>
    </source>
</evidence>
<dbReference type="PANTHER" id="PTHR43133">
    <property type="entry name" value="RNA POLYMERASE ECF-TYPE SIGMA FACTO"/>
    <property type="match status" value="1"/>
</dbReference>
<evidence type="ECO:0000256" key="2">
    <source>
        <dbReference type="ARBA" id="ARBA00023015"/>
    </source>
</evidence>
<dbReference type="InterPro" id="IPR013324">
    <property type="entry name" value="RNA_pol_sigma_r3/r4-like"/>
</dbReference>
<dbReference type="SUPFAM" id="SSF88946">
    <property type="entry name" value="Sigma2 domain of RNA polymerase sigma factors"/>
    <property type="match status" value="1"/>
</dbReference>
<dbReference type="AlphaFoldDB" id="A0A6P1WA13"/>
<dbReference type="PANTHER" id="PTHR43133:SF8">
    <property type="entry name" value="RNA POLYMERASE SIGMA FACTOR HI_1459-RELATED"/>
    <property type="match status" value="1"/>
</dbReference>
<dbReference type="InterPro" id="IPR014284">
    <property type="entry name" value="RNA_pol_sigma-70_dom"/>
</dbReference>
<keyword evidence="2" id="KW-0805">Transcription regulation</keyword>
<name>A0A6P1WA13_9BACT</name>
<keyword evidence="3" id="KW-0731">Sigma factor</keyword>
<evidence type="ECO:0000256" key="4">
    <source>
        <dbReference type="ARBA" id="ARBA00023125"/>
    </source>
</evidence>
<dbReference type="InterPro" id="IPR013325">
    <property type="entry name" value="RNA_pol_sigma_r2"/>
</dbReference>
<evidence type="ECO:0000256" key="1">
    <source>
        <dbReference type="ARBA" id="ARBA00010641"/>
    </source>
</evidence>
<organism evidence="6 7">
    <name type="scientific">Spirosoma endbachense</name>
    <dbReference type="NCBI Taxonomy" id="2666025"/>
    <lineage>
        <taxon>Bacteria</taxon>
        <taxon>Pseudomonadati</taxon>
        <taxon>Bacteroidota</taxon>
        <taxon>Cytophagia</taxon>
        <taxon>Cytophagales</taxon>
        <taxon>Cytophagaceae</taxon>
        <taxon>Spirosoma</taxon>
    </lineage>
</organism>
<evidence type="ECO:0000313" key="6">
    <source>
        <dbReference type="EMBL" id="QHW00878.1"/>
    </source>
</evidence>
<dbReference type="InterPro" id="IPR036388">
    <property type="entry name" value="WH-like_DNA-bd_sf"/>
</dbReference>
<dbReference type="InterPro" id="IPR039425">
    <property type="entry name" value="RNA_pol_sigma-70-like"/>
</dbReference>
<accession>A0A6P1WA13</accession>
<dbReference type="Proteomes" id="UP000464577">
    <property type="component" value="Chromosome"/>
</dbReference>
<dbReference type="KEGG" id="senf:GJR95_40200"/>